<sequence length="44" mass="5072">SFLATKLTLIRARLFSGVKILPKSNKMIKLCKDFNFDSTIYDSF</sequence>
<gene>
    <name evidence="1" type="ORF">SCALOS_LOCUS5759</name>
</gene>
<name>A0ACA9MBI2_9GLOM</name>
<comment type="caution">
    <text evidence="1">The sequence shown here is derived from an EMBL/GenBank/DDBJ whole genome shotgun (WGS) entry which is preliminary data.</text>
</comment>
<organism evidence="1 2">
    <name type="scientific">Scutellospora calospora</name>
    <dbReference type="NCBI Taxonomy" id="85575"/>
    <lineage>
        <taxon>Eukaryota</taxon>
        <taxon>Fungi</taxon>
        <taxon>Fungi incertae sedis</taxon>
        <taxon>Mucoromycota</taxon>
        <taxon>Glomeromycotina</taxon>
        <taxon>Glomeromycetes</taxon>
        <taxon>Diversisporales</taxon>
        <taxon>Gigasporaceae</taxon>
        <taxon>Scutellospora</taxon>
    </lineage>
</organism>
<proteinExistence type="predicted"/>
<keyword evidence="2" id="KW-1185">Reference proteome</keyword>
<dbReference type="EMBL" id="CAJVPM010009917">
    <property type="protein sequence ID" value="CAG8568345.1"/>
    <property type="molecule type" value="Genomic_DNA"/>
</dbReference>
<feature type="non-terminal residue" evidence="1">
    <location>
        <position position="1"/>
    </location>
</feature>
<evidence type="ECO:0000313" key="2">
    <source>
        <dbReference type="Proteomes" id="UP000789860"/>
    </source>
</evidence>
<evidence type="ECO:0000313" key="1">
    <source>
        <dbReference type="EMBL" id="CAG8568345.1"/>
    </source>
</evidence>
<reference evidence="1" key="1">
    <citation type="submission" date="2021-06" db="EMBL/GenBank/DDBJ databases">
        <authorList>
            <person name="Kallberg Y."/>
            <person name="Tangrot J."/>
            <person name="Rosling A."/>
        </authorList>
    </citation>
    <scope>NUCLEOTIDE SEQUENCE</scope>
    <source>
        <strain evidence="1">AU212A</strain>
    </source>
</reference>
<dbReference type="Proteomes" id="UP000789860">
    <property type="component" value="Unassembled WGS sequence"/>
</dbReference>
<accession>A0ACA9MBI2</accession>
<protein>
    <submittedName>
        <fullName evidence="1">9024_t:CDS:1</fullName>
    </submittedName>
</protein>